<feature type="transmembrane region" description="Helical" evidence="1">
    <location>
        <begin position="80"/>
        <end position="104"/>
    </location>
</feature>
<feature type="transmembrane region" description="Helical" evidence="1">
    <location>
        <begin position="395"/>
        <end position="416"/>
    </location>
</feature>
<reference evidence="2 3" key="1">
    <citation type="submission" date="2023-03" db="EMBL/GenBank/DDBJ databases">
        <title>Draft genome sequence of type strain Streptomyces ferralitis JCM 14344.</title>
        <authorList>
            <person name="Klaysubun C."/>
            <person name="Duangmal K."/>
        </authorList>
    </citation>
    <scope>NUCLEOTIDE SEQUENCE [LARGE SCALE GENOMIC DNA]</scope>
    <source>
        <strain evidence="2 3">JCM 14344</strain>
    </source>
</reference>
<comment type="caution">
    <text evidence="2">The sequence shown here is derived from an EMBL/GenBank/DDBJ whole genome shotgun (WGS) entry which is preliminary data.</text>
</comment>
<dbReference type="RefSeq" id="WP_275813236.1">
    <property type="nucleotide sequence ID" value="NZ_BAAANM010000001.1"/>
</dbReference>
<evidence type="ECO:0000256" key="1">
    <source>
        <dbReference type="SAM" id="Phobius"/>
    </source>
</evidence>
<keyword evidence="1" id="KW-0812">Transmembrane</keyword>
<gene>
    <name evidence="2" type="ORF">P2L57_13220</name>
</gene>
<feature type="transmembrane region" description="Helical" evidence="1">
    <location>
        <begin position="367"/>
        <end position="388"/>
    </location>
</feature>
<organism evidence="2 3">
    <name type="scientific">Streptantibioticus ferralitis</name>
    <dbReference type="NCBI Taxonomy" id="236510"/>
    <lineage>
        <taxon>Bacteria</taxon>
        <taxon>Bacillati</taxon>
        <taxon>Actinomycetota</taxon>
        <taxon>Actinomycetes</taxon>
        <taxon>Kitasatosporales</taxon>
        <taxon>Streptomycetaceae</taxon>
        <taxon>Streptantibioticus</taxon>
    </lineage>
</organism>
<proteinExistence type="predicted"/>
<dbReference type="Pfam" id="PF26314">
    <property type="entry name" value="MptA_B_family"/>
    <property type="match status" value="1"/>
</dbReference>
<accession>A0ABT5YYI6</accession>
<feature type="transmembrane region" description="Helical" evidence="1">
    <location>
        <begin position="41"/>
        <end position="60"/>
    </location>
</feature>
<protein>
    <recommendedName>
        <fullName evidence="4">DUF2029 domain-containing protein</fullName>
    </recommendedName>
</protein>
<evidence type="ECO:0000313" key="3">
    <source>
        <dbReference type="Proteomes" id="UP001220022"/>
    </source>
</evidence>
<keyword evidence="3" id="KW-1185">Reference proteome</keyword>
<keyword evidence="1" id="KW-0472">Membrane</keyword>
<feature type="transmembrane region" description="Helical" evidence="1">
    <location>
        <begin position="277"/>
        <end position="303"/>
    </location>
</feature>
<dbReference type="Proteomes" id="UP001220022">
    <property type="component" value="Unassembled WGS sequence"/>
</dbReference>
<dbReference type="EMBL" id="JARHTQ010000007">
    <property type="protein sequence ID" value="MDF2256656.1"/>
    <property type="molecule type" value="Genomic_DNA"/>
</dbReference>
<evidence type="ECO:0000313" key="2">
    <source>
        <dbReference type="EMBL" id="MDF2256656.1"/>
    </source>
</evidence>
<keyword evidence="1" id="KW-1133">Transmembrane helix</keyword>
<sequence>MPPAPRVALDGAPVSATVSPGVLGGALFHRLKDSALTRPKVAVSISAAGIVLLVLVGASAPNNHTLRAPLPLPLLAPMPGGASTVAVYVSIALCCLGLVGLLGANSHGWRPSPRRLFGIGAATVAVVANLTPVGSSDTASYAAYGRIAALGGDPYVTTPGQLGGAYAHLVSDVWLRTPSVYGPVATWVQAAAAQVGGHRPWLTIWLLMLVNGAAFLAAGYFLIRTADDPVRAGLMWVANPVLIVLLVAGGHLDTLIAALAVCAVYCARRAAGARDDLLAGLLVGLACGIKISAVLLGLGLLWPLLRERAWWRITRQISAFALISLVGYRWYGLHALAPLSAASHLVSVPSLWAAVQQLGQATVGPAATSAVISIAWPVLMLALAWLIHRWIPSRAPLAVSGSFALGFAWILMAPWSMPWYTATIWAMAALLPRTPLIRWLILTTSVLAFCHNSGGHGWSW</sequence>
<feature type="transmembrane region" description="Helical" evidence="1">
    <location>
        <begin position="12"/>
        <end position="29"/>
    </location>
</feature>
<name>A0ABT5YYI6_9ACTN</name>
<evidence type="ECO:0008006" key="4">
    <source>
        <dbReference type="Google" id="ProtNLM"/>
    </source>
</evidence>
<feature type="transmembrane region" description="Helical" evidence="1">
    <location>
        <begin position="243"/>
        <end position="265"/>
    </location>
</feature>
<feature type="transmembrane region" description="Helical" evidence="1">
    <location>
        <begin position="309"/>
        <end position="328"/>
    </location>
</feature>
<feature type="transmembrane region" description="Helical" evidence="1">
    <location>
        <begin position="204"/>
        <end position="223"/>
    </location>
</feature>